<reference evidence="2" key="1">
    <citation type="journal article" date="2020" name="mSystems">
        <title>Genome- and Community-Level Interaction Insights into Carbon Utilization and Element Cycling Functions of Hydrothermarchaeota in Hydrothermal Sediment.</title>
        <authorList>
            <person name="Zhou Z."/>
            <person name="Liu Y."/>
            <person name="Xu W."/>
            <person name="Pan J."/>
            <person name="Luo Z.H."/>
            <person name="Li M."/>
        </authorList>
    </citation>
    <scope>NUCLEOTIDE SEQUENCE</scope>
    <source>
        <strain evidence="2">HyVt-388</strain>
    </source>
</reference>
<dbReference type="EMBL" id="DRIG01000026">
    <property type="protein sequence ID" value="HEC77940.1"/>
    <property type="molecule type" value="Genomic_DNA"/>
</dbReference>
<dbReference type="PIRSF" id="PIRSF020269">
    <property type="entry name" value="DUF1121"/>
    <property type="match status" value="1"/>
</dbReference>
<comment type="caution">
    <text evidence="2">The sequence shown here is derived from an EMBL/GenBank/DDBJ whole genome shotgun (WGS) entry which is preliminary data.</text>
</comment>
<dbReference type="PANTHER" id="PTHR36179:SF2">
    <property type="entry name" value="LUD DOMAIN-CONTAINING PROTEIN"/>
    <property type="match status" value="1"/>
</dbReference>
<dbReference type="Proteomes" id="UP000885826">
    <property type="component" value="Unassembled WGS sequence"/>
</dbReference>
<organism evidence="2 3">
    <name type="scientific">candidate division WOR-3 bacterium</name>
    <dbReference type="NCBI Taxonomy" id="2052148"/>
    <lineage>
        <taxon>Bacteria</taxon>
        <taxon>Bacteria division WOR-3</taxon>
    </lineage>
</organism>
<evidence type="ECO:0000259" key="1">
    <source>
        <dbReference type="Pfam" id="PF02589"/>
    </source>
</evidence>
<evidence type="ECO:0000313" key="3">
    <source>
        <dbReference type="Proteomes" id="UP000885826"/>
    </source>
</evidence>
<dbReference type="InterPro" id="IPR009501">
    <property type="entry name" value="UCP020269"/>
</dbReference>
<dbReference type="AlphaFoldDB" id="A0A9C9EL31"/>
<protein>
    <submittedName>
        <fullName evidence="2">Lactate utilization protein</fullName>
    </submittedName>
</protein>
<dbReference type="Pfam" id="PF02589">
    <property type="entry name" value="LUD_dom"/>
    <property type="match status" value="1"/>
</dbReference>
<feature type="domain" description="LUD" evidence="1">
    <location>
        <begin position="22"/>
        <end position="213"/>
    </location>
</feature>
<evidence type="ECO:0000313" key="2">
    <source>
        <dbReference type="EMBL" id="HEC77940.1"/>
    </source>
</evidence>
<name>A0A9C9EL31_UNCW3</name>
<accession>A0A9C9EL31</accession>
<sequence>MKTAAANYGSMKKWYHKNRIANLLKELRRRGFQAEYHDDVDSLKKALLRKIPKKASIGIPGSVTIREIGIIEEFKKRGNKIFQHWREGLNEKIDQHARSLEGQADYYLTSSNAITIKGELINIDGVGNRVAHMVFGPKNVFVVVGVNKIVDSIEQGLERAHQVAGVMNARRVEARTPCVKTGVCSDCSTPGKICRVISIIKYRPFQTKITVMLINKELGF</sequence>
<gene>
    <name evidence="2" type="ORF">ENI34_02215</name>
</gene>
<dbReference type="PANTHER" id="PTHR36179">
    <property type="entry name" value="LUD_DOM DOMAIN-CONTAINING PROTEIN"/>
    <property type="match status" value="1"/>
</dbReference>
<dbReference type="InterPro" id="IPR003741">
    <property type="entry name" value="LUD_dom"/>
</dbReference>
<proteinExistence type="predicted"/>